<dbReference type="SUPFAM" id="SSF75005">
    <property type="entry name" value="Arabinanase/levansucrase/invertase"/>
    <property type="match status" value="2"/>
</dbReference>
<keyword evidence="1" id="KW-0624">Polysaccharide degradation</keyword>
<organism evidence="3 4">
    <name type="scientific">Aquiflexum balticum DSM 16537</name>
    <dbReference type="NCBI Taxonomy" id="758820"/>
    <lineage>
        <taxon>Bacteria</taxon>
        <taxon>Pseudomonadati</taxon>
        <taxon>Bacteroidota</taxon>
        <taxon>Cytophagia</taxon>
        <taxon>Cytophagales</taxon>
        <taxon>Cyclobacteriaceae</taxon>
        <taxon>Aquiflexum</taxon>
    </lineage>
</organism>
<dbReference type="Proteomes" id="UP000192333">
    <property type="component" value="Chromosome I"/>
</dbReference>
<protein>
    <recommendedName>
        <fullName evidence="5">Beta-xylosidase</fullName>
    </recommendedName>
</protein>
<name>A0A1W2H5B5_9BACT</name>
<accession>A0A1W2H5B5</accession>
<dbReference type="EMBL" id="LT838813">
    <property type="protein sequence ID" value="SMD43656.1"/>
    <property type="molecule type" value="Genomic_DNA"/>
</dbReference>
<dbReference type="PANTHER" id="PTHR43772:SF2">
    <property type="entry name" value="PUTATIVE (AFU_ORTHOLOGUE AFUA_2G04480)-RELATED"/>
    <property type="match status" value="1"/>
</dbReference>
<dbReference type="InterPro" id="IPR052176">
    <property type="entry name" value="Glycosyl_Hydrlase_43_Enz"/>
</dbReference>
<dbReference type="InterPro" id="IPR023296">
    <property type="entry name" value="Glyco_hydro_beta-prop_sf"/>
</dbReference>
<evidence type="ECO:0000313" key="3">
    <source>
        <dbReference type="EMBL" id="SMD43656.1"/>
    </source>
</evidence>
<dbReference type="PANTHER" id="PTHR43772">
    <property type="entry name" value="ENDO-1,4-BETA-XYLANASE"/>
    <property type="match status" value="1"/>
</dbReference>
<dbReference type="GO" id="GO:0045493">
    <property type="term" value="P:xylan catabolic process"/>
    <property type="evidence" value="ECO:0007669"/>
    <property type="project" value="UniProtKB-KW"/>
</dbReference>
<sequence length="361" mass="40240">MKVKTLLLILSLNLLKYTSFGQTLDLNSRVMPVPQENKFIDPGYFVWCGSVTKGDDGKFYMLYSRWPLADGFESWPVTSEVAVAVSNHPGGPFKHLKVALKARGTDFWDGSATHNPAVVKHKGKYYLYYIGTGWDLPIDKHESYTDTWWRYRNTQRIGVAVADDPAGEWTRMDQPVLSVSSDSTAHDALMVSNPAATFDDQGRVILLYKQVGKTEKISGGAVRFGVAFADSPFGPFKKHNQPIFEVKDGGKDWMVAEDPFIWFQDGNYLAIVRDVIGKFTGDEGAWALMESKNGTDWQPAKQPKVIGSTFFWEGGIPSASKLERPCLYLENGLPIYLYGATRADTAQTLSFNVAVPLKVPN</sequence>
<keyword evidence="2" id="KW-0119">Carbohydrate metabolism</keyword>
<reference evidence="4" key="1">
    <citation type="submission" date="2017-04" db="EMBL/GenBank/DDBJ databases">
        <authorList>
            <person name="Varghese N."/>
            <person name="Submissions S."/>
        </authorList>
    </citation>
    <scope>NUCLEOTIDE SEQUENCE [LARGE SCALE GENOMIC DNA]</scope>
    <source>
        <strain evidence="4">DSM 16537</strain>
    </source>
</reference>
<dbReference type="OrthoDB" id="9794572at2"/>
<gene>
    <name evidence="3" type="ORF">SAMN00777080_2262</name>
</gene>
<dbReference type="Gene3D" id="2.115.10.20">
    <property type="entry name" value="Glycosyl hydrolase domain, family 43"/>
    <property type="match status" value="1"/>
</dbReference>
<dbReference type="CDD" id="cd08994">
    <property type="entry name" value="GH43_62_32_68_117_130-like"/>
    <property type="match status" value="1"/>
</dbReference>
<keyword evidence="4" id="KW-1185">Reference proteome</keyword>
<evidence type="ECO:0000256" key="1">
    <source>
        <dbReference type="ARBA" id="ARBA00022651"/>
    </source>
</evidence>
<evidence type="ECO:0008006" key="5">
    <source>
        <dbReference type="Google" id="ProtNLM"/>
    </source>
</evidence>
<evidence type="ECO:0000256" key="2">
    <source>
        <dbReference type="ARBA" id="ARBA00023277"/>
    </source>
</evidence>
<dbReference type="RefSeq" id="WP_084120533.1">
    <property type="nucleotide sequence ID" value="NZ_LT838813.1"/>
</dbReference>
<evidence type="ECO:0000313" key="4">
    <source>
        <dbReference type="Proteomes" id="UP000192333"/>
    </source>
</evidence>
<dbReference type="STRING" id="758820.SAMN00777080_2262"/>
<dbReference type="AlphaFoldDB" id="A0A1W2H5B5"/>
<proteinExistence type="predicted"/>
<keyword evidence="1" id="KW-0858">Xylan degradation</keyword>